<evidence type="ECO:0000313" key="3">
    <source>
        <dbReference type="Proteomes" id="UP000198964"/>
    </source>
</evidence>
<reference evidence="2 3" key="1">
    <citation type="submission" date="2016-10" db="EMBL/GenBank/DDBJ databases">
        <authorList>
            <person name="de Groot N.N."/>
        </authorList>
    </citation>
    <scope>NUCLEOTIDE SEQUENCE [LARGE SCALE GENOMIC DNA]</scope>
    <source>
        <strain evidence="2 3">CGMCC 1.9156</strain>
    </source>
</reference>
<keyword evidence="1" id="KW-0732">Signal</keyword>
<dbReference type="STRING" id="655355.SAMN05216283_1096"/>
<feature type="signal peptide" evidence="1">
    <location>
        <begin position="1"/>
        <end position="24"/>
    </location>
</feature>
<organism evidence="2 3">
    <name type="scientific">Sunxiuqinia elliptica</name>
    <dbReference type="NCBI Taxonomy" id="655355"/>
    <lineage>
        <taxon>Bacteria</taxon>
        <taxon>Pseudomonadati</taxon>
        <taxon>Bacteroidota</taxon>
        <taxon>Bacteroidia</taxon>
        <taxon>Marinilabiliales</taxon>
        <taxon>Prolixibacteraceae</taxon>
        <taxon>Sunxiuqinia</taxon>
    </lineage>
</organism>
<dbReference type="AlphaFoldDB" id="A0A1I2JLF0"/>
<keyword evidence="3" id="KW-1185">Reference proteome</keyword>
<dbReference type="RefSeq" id="WP_139218303.1">
    <property type="nucleotide sequence ID" value="NZ_FONW01000009.1"/>
</dbReference>
<accession>A0A1I2JLF0</accession>
<proteinExistence type="predicted"/>
<dbReference type="Proteomes" id="UP000198964">
    <property type="component" value="Unassembled WGS sequence"/>
</dbReference>
<feature type="chain" id="PRO_5011492721" evidence="1">
    <location>
        <begin position="25"/>
        <end position="327"/>
    </location>
</feature>
<name>A0A1I2JLF0_9BACT</name>
<evidence type="ECO:0000256" key="1">
    <source>
        <dbReference type="SAM" id="SignalP"/>
    </source>
</evidence>
<sequence>MKRSKRILLSGLVGTMLIACGPQANKSEAEKESVVVENAVEKTVKKTIAGNYVTPDYFKRSEGYDWVGVKVVQKNEKQLAIAVRSRADKKRPTCTWDVTAREISEGVFRAVVDEKPVLFAFEGDQLTIKTEKAEDEGVLYFYCSGGATVAGSYQKIAEELDPEQVDQTLFSQVLQLQGIGFHVSSKMKEGKNWLTIAPFGLEISNRSVEHEMDGQVVWAEVEDLNSDGSPEVVVFIRNEETTKGTVIAYSVNNRKSMSDVYFQDIKFDSSINQGYEGGDEFAIVETILSQRFPIAGTNKMRQVNYEMVNGESSRVFKVKSVNEFERP</sequence>
<dbReference type="EMBL" id="FONW01000009">
    <property type="protein sequence ID" value="SFF54800.1"/>
    <property type="molecule type" value="Genomic_DNA"/>
</dbReference>
<protein>
    <submittedName>
        <fullName evidence="2">Uncharacterized protein</fullName>
    </submittedName>
</protein>
<evidence type="ECO:0000313" key="2">
    <source>
        <dbReference type="EMBL" id="SFF54800.1"/>
    </source>
</evidence>
<gene>
    <name evidence="2" type="ORF">SAMN05216283_1096</name>
</gene>
<dbReference type="PROSITE" id="PS51257">
    <property type="entry name" value="PROKAR_LIPOPROTEIN"/>
    <property type="match status" value="1"/>
</dbReference>